<dbReference type="NCBIfam" id="TIGR00177">
    <property type="entry name" value="molyb_syn"/>
    <property type="match status" value="1"/>
</dbReference>
<accession>A0A4Q1CL50</accession>
<dbReference type="InterPro" id="IPR001453">
    <property type="entry name" value="MoaB/Mog_dom"/>
</dbReference>
<dbReference type="RefSeq" id="WP_129129089.1">
    <property type="nucleotide sequence ID" value="NZ_SDHW01000001.1"/>
</dbReference>
<keyword evidence="6" id="KW-0500">Molybdenum</keyword>
<dbReference type="SUPFAM" id="SSF53218">
    <property type="entry name" value="Molybdenum cofactor biosynthesis proteins"/>
    <property type="match status" value="1"/>
</dbReference>
<dbReference type="InterPro" id="IPR005111">
    <property type="entry name" value="MoeA_C_domain_IV"/>
</dbReference>
<feature type="domain" description="MoaB/Mog" evidence="7">
    <location>
        <begin position="173"/>
        <end position="311"/>
    </location>
</feature>
<dbReference type="NCBIfam" id="NF045515">
    <property type="entry name" value="Glp_gephyrin"/>
    <property type="match status" value="1"/>
</dbReference>
<evidence type="ECO:0000313" key="9">
    <source>
        <dbReference type="Proteomes" id="UP000290204"/>
    </source>
</evidence>
<dbReference type="Pfam" id="PF03453">
    <property type="entry name" value="MoeA_N"/>
    <property type="match status" value="1"/>
</dbReference>
<keyword evidence="4 6" id="KW-0501">Molybdenum cofactor biosynthesis</keyword>
<keyword evidence="6" id="KW-0460">Magnesium</keyword>
<dbReference type="PANTHER" id="PTHR10192:SF5">
    <property type="entry name" value="GEPHYRIN"/>
    <property type="match status" value="1"/>
</dbReference>
<dbReference type="AlphaFoldDB" id="A0A4Q1CL50"/>
<dbReference type="InterPro" id="IPR036135">
    <property type="entry name" value="MoeA_linker/N_sf"/>
</dbReference>
<evidence type="ECO:0000259" key="7">
    <source>
        <dbReference type="SMART" id="SM00852"/>
    </source>
</evidence>
<dbReference type="Pfam" id="PF03454">
    <property type="entry name" value="MoeA_C"/>
    <property type="match status" value="1"/>
</dbReference>
<dbReference type="Gene3D" id="3.40.980.10">
    <property type="entry name" value="MoaB/Mog-like domain"/>
    <property type="match status" value="1"/>
</dbReference>
<comment type="catalytic activity">
    <reaction evidence="5">
        <text>adenylyl-molybdopterin + molybdate = Mo-molybdopterin + AMP + H(+)</text>
        <dbReference type="Rhea" id="RHEA:35047"/>
        <dbReference type="ChEBI" id="CHEBI:15378"/>
        <dbReference type="ChEBI" id="CHEBI:36264"/>
        <dbReference type="ChEBI" id="CHEBI:62727"/>
        <dbReference type="ChEBI" id="CHEBI:71302"/>
        <dbReference type="ChEBI" id="CHEBI:456215"/>
        <dbReference type="EC" id="2.10.1.1"/>
    </reaction>
</comment>
<dbReference type="UniPathway" id="UPA00344"/>
<sequence length="392" mass="41973">MISVAEAKHIISTNVTALKPVTVFLLQSRGKVLAEDIVAAIDIPAFPQSAMDGYAFAFDDLQKELRIEGEMAAGSSSVVEVAKGKAIRIFTGAPVPAGADTVVMQEKVRTENGILIIEDEKLQRNSNVRPIGSEIKAGELALPKGSLLTAAAIGFLAGIGVTTVLVIPDPGISIILTGNELQEPGKALSYGQVYESNSFSLTAALESLHLPVHKIYKVEDDADALTATLQEALNESDLVLLTGGVSVGDYDFVLQSANKCGVTQQFHKVKQRPGKPLFFGTKGEKLVFGLPGNPSSVLTCFYEYVTQALSLQTKRPLQLKEVQTVLAADCKKAPGLTHFQKAYYNGETVLPLTAQESYKLNSFATANCLLQLQGEKEEYQTGAPVTIHLLPV</sequence>
<comment type="function">
    <text evidence="1 6">Catalyzes the insertion of molybdate into adenylated molybdopterin with the concomitant release of AMP.</text>
</comment>
<dbReference type="Proteomes" id="UP000290204">
    <property type="component" value="Unassembled WGS sequence"/>
</dbReference>
<keyword evidence="6 8" id="KW-0808">Transferase</keyword>
<gene>
    <name evidence="8" type="ORF">ESA94_01495</name>
</gene>
<dbReference type="GO" id="GO:0061599">
    <property type="term" value="F:molybdopterin molybdotransferase activity"/>
    <property type="evidence" value="ECO:0007669"/>
    <property type="project" value="UniProtKB-UniRule"/>
</dbReference>
<dbReference type="Pfam" id="PF00994">
    <property type="entry name" value="MoCF_biosynth"/>
    <property type="match status" value="1"/>
</dbReference>
<dbReference type="Gene3D" id="2.40.340.10">
    <property type="entry name" value="MoeA, C-terminal, domain IV"/>
    <property type="match status" value="1"/>
</dbReference>
<dbReference type="OrthoDB" id="9804758at2"/>
<dbReference type="InterPro" id="IPR038987">
    <property type="entry name" value="MoeA-like"/>
</dbReference>
<comment type="similarity">
    <text evidence="3 6">Belongs to the MoeA family.</text>
</comment>
<evidence type="ECO:0000256" key="1">
    <source>
        <dbReference type="ARBA" id="ARBA00002901"/>
    </source>
</evidence>
<comment type="caution">
    <text evidence="8">The sequence shown here is derived from an EMBL/GenBank/DDBJ whole genome shotgun (WGS) entry which is preliminary data.</text>
</comment>
<evidence type="ECO:0000256" key="4">
    <source>
        <dbReference type="ARBA" id="ARBA00023150"/>
    </source>
</evidence>
<dbReference type="InterPro" id="IPR036688">
    <property type="entry name" value="MoeA_C_domain_IV_sf"/>
</dbReference>
<dbReference type="SUPFAM" id="SSF63867">
    <property type="entry name" value="MoeA C-terminal domain-like"/>
    <property type="match status" value="1"/>
</dbReference>
<dbReference type="GO" id="GO:0005829">
    <property type="term" value="C:cytosol"/>
    <property type="evidence" value="ECO:0007669"/>
    <property type="project" value="TreeGrafter"/>
</dbReference>
<evidence type="ECO:0000256" key="6">
    <source>
        <dbReference type="RuleBase" id="RU365090"/>
    </source>
</evidence>
<dbReference type="CDD" id="cd00887">
    <property type="entry name" value="MoeA"/>
    <property type="match status" value="1"/>
</dbReference>
<dbReference type="PANTHER" id="PTHR10192">
    <property type="entry name" value="MOLYBDOPTERIN BIOSYNTHESIS PROTEIN"/>
    <property type="match status" value="1"/>
</dbReference>
<comment type="cofactor">
    <cofactor evidence="6">
        <name>Mg(2+)</name>
        <dbReference type="ChEBI" id="CHEBI:18420"/>
    </cofactor>
</comment>
<dbReference type="SMART" id="SM00852">
    <property type="entry name" value="MoCF_biosynth"/>
    <property type="match status" value="1"/>
</dbReference>
<dbReference type="EC" id="2.10.1.1" evidence="6"/>
<protein>
    <recommendedName>
        <fullName evidence="6">Molybdopterin molybdenumtransferase</fullName>
        <ecNumber evidence="6">2.10.1.1</ecNumber>
    </recommendedName>
</protein>
<dbReference type="EMBL" id="SDHW01000001">
    <property type="protein sequence ID" value="RXK61717.1"/>
    <property type="molecule type" value="Genomic_DNA"/>
</dbReference>
<dbReference type="GO" id="GO:0046872">
    <property type="term" value="F:metal ion binding"/>
    <property type="evidence" value="ECO:0007669"/>
    <property type="project" value="UniProtKB-UniRule"/>
</dbReference>
<proteinExistence type="inferred from homology"/>
<evidence type="ECO:0000256" key="2">
    <source>
        <dbReference type="ARBA" id="ARBA00005046"/>
    </source>
</evidence>
<reference evidence="8 9" key="1">
    <citation type="submission" date="2019-01" db="EMBL/GenBank/DDBJ databases">
        <title>Lacibacter sp. strain TTM-7.</title>
        <authorList>
            <person name="Chen W.-M."/>
        </authorList>
    </citation>
    <scope>NUCLEOTIDE SEQUENCE [LARGE SCALE GENOMIC DNA]</scope>
    <source>
        <strain evidence="8 9">TTM-7</strain>
    </source>
</reference>
<dbReference type="GO" id="GO:0006777">
    <property type="term" value="P:Mo-molybdopterin cofactor biosynthetic process"/>
    <property type="evidence" value="ECO:0007669"/>
    <property type="project" value="UniProtKB-UniRule"/>
</dbReference>
<dbReference type="Gene3D" id="2.170.190.11">
    <property type="entry name" value="Molybdopterin biosynthesis moea protein, domain 3"/>
    <property type="match status" value="1"/>
</dbReference>
<evidence type="ECO:0000313" key="8">
    <source>
        <dbReference type="EMBL" id="RXK61717.1"/>
    </source>
</evidence>
<dbReference type="SUPFAM" id="SSF63882">
    <property type="entry name" value="MoeA N-terminal region -like"/>
    <property type="match status" value="1"/>
</dbReference>
<evidence type="ECO:0000256" key="5">
    <source>
        <dbReference type="ARBA" id="ARBA00047317"/>
    </source>
</evidence>
<comment type="pathway">
    <text evidence="2 6">Cofactor biosynthesis; molybdopterin biosynthesis.</text>
</comment>
<dbReference type="Gene3D" id="3.90.105.10">
    <property type="entry name" value="Molybdopterin biosynthesis moea protein, domain 2"/>
    <property type="match status" value="1"/>
</dbReference>
<keyword evidence="9" id="KW-1185">Reference proteome</keyword>
<evidence type="ECO:0000256" key="3">
    <source>
        <dbReference type="ARBA" id="ARBA00010763"/>
    </source>
</evidence>
<name>A0A4Q1CL50_9BACT</name>
<keyword evidence="6" id="KW-0479">Metal-binding</keyword>
<organism evidence="8 9">
    <name type="scientific">Lacibacter luteus</name>
    <dbReference type="NCBI Taxonomy" id="2508719"/>
    <lineage>
        <taxon>Bacteria</taxon>
        <taxon>Pseudomonadati</taxon>
        <taxon>Bacteroidota</taxon>
        <taxon>Chitinophagia</taxon>
        <taxon>Chitinophagales</taxon>
        <taxon>Chitinophagaceae</taxon>
        <taxon>Lacibacter</taxon>
    </lineage>
</organism>
<dbReference type="InterPro" id="IPR005110">
    <property type="entry name" value="MoeA_linker/N"/>
</dbReference>
<dbReference type="InterPro" id="IPR036425">
    <property type="entry name" value="MoaB/Mog-like_dom_sf"/>
</dbReference>